<comment type="caution">
    <text evidence="1">The sequence shown here is derived from an EMBL/GenBank/DDBJ whole genome shotgun (WGS) entry which is preliminary data.</text>
</comment>
<gene>
    <name evidence="1" type="ORF">RHMOL_Rhmol05G0238800</name>
</gene>
<keyword evidence="2" id="KW-1185">Reference proteome</keyword>
<dbReference type="Proteomes" id="UP001062846">
    <property type="component" value="Chromosome 5"/>
</dbReference>
<dbReference type="EMBL" id="CM046392">
    <property type="protein sequence ID" value="KAI8556256.1"/>
    <property type="molecule type" value="Genomic_DNA"/>
</dbReference>
<sequence length="149" mass="17335">MQLKIVVLAIDMCTRVICEGYKLCRLHTENSMSRLFHTNQNFKVIPEGWDGTTKDPDEVHYDISMKEDETLYQEFVQRMNFNKMKGPSTIRVAKPDNRKEEQHRLIEVPVLPSFAPSTCSLIRQSRRETDEDKSAKLLKVQNISTTMNT</sequence>
<organism evidence="1 2">
    <name type="scientific">Rhododendron molle</name>
    <name type="common">Chinese azalea</name>
    <name type="synonym">Azalea mollis</name>
    <dbReference type="NCBI Taxonomy" id="49168"/>
    <lineage>
        <taxon>Eukaryota</taxon>
        <taxon>Viridiplantae</taxon>
        <taxon>Streptophyta</taxon>
        <taxon>Embryophyta</taxon>
        <taxon>Tracheophyta</taxon>
        <taxon>Spermatophyta</taxon>
        <taxon>Magnoliopsida</taxon>
        <taxon>eudicotyledons</taxon>
        <taxon>Gunneridae</taxon>
        <taxon>Pentapetalae</taxon>
        <taxon>asterids</taxon>
        <taxon>Ericales</taxon>
        <taxon>Ericaceae</taxon>
        <taxon>Ericoideae</taxon>
        <taxon>Rhodoreae</taxon>
        <taxon>Rhododendron</taxon>
    </lineage>
</organism>
<accession>A0ACC0NSM6</accession>
<protein>
    <submittedName>
        <fullName evidence="1">Uncharacterized protein</fullName>
    </submittedName>
</protein>
<evidence type="ECO:0000313" key="1">
    <source>
        <dbReference type="EMBL" id="KAI8556256.1"/>
    </source>
</evidence>
<reference evidence="1" key="1">
    <citation type="submission" date="2022-02" db="EMBL/GenBank/DDBJ databases">
        <title>Plant Genome Project.</title>
        <authorList>
            <person name="Zhang R.-G."/>
        </authorList>
    </citation>
    <scope>NUCLEOTIDE SEQUENCE</scope>
    <source>
        <strain evidence="1">AT1</strain>
    </source>
</reference>
<evidence type="ECO:0000313" key="2">
    <source>
        <dbReference type="Proteomes" id="UP001062846"/>
    </source>
</evidence>
<proteinExistence type="predicted"/>
<name>A0ACC0NSM6_RHOML</name>